<evidence type="ECO:0000313" key="2">
    <source>
        <dbReference type="EMBL" id="KFI72536.1"/>
    </source>
</evidence>
<feature type="transmembrane region" description="Helical" evidence="1">
    <location>
        <begin position="275"/>
        <end position="299"/>
    </location>
</feature>
<feature type="transmembrane region" description="Helical" evidence="1">
    <location>
        <begin position="178"/>
        <end position="203"/>
    </location>
</feature>
<proteinExistence type="predicted"/>
<accession>A0A087BND6</accession>
<dbReference type="EMBL" id="JGZD01000009">
    <property type="protein sequence ID" value="KFI72536.1"/>
    <property type="molecule type" value="Genomic_DNA"/>
</dbReference>
<dbReference type="STRING" id="1693.BMIN_0432"/>
<name>A0A087BND6_9BIFI</name>
<keyword evidence="1" id="KW-0812">Transmembrane</keyword>
<evidence type="ECO:0000256" key="1">
    <source>
        <dbReference type="SAM" id="Phobius"/>
    </source>
</evidence>
<comment type="caution">
    <text evidence="2">The sequence shown here is derived from an EMBL/GenBank/DDBJ whole genome shotgun (WGS) entry which is preliminary data.</text>
</comment>
<organism evidence="2 3">
    <name type="scientific">Bifidobacterium minimum</name>
    <dbReference type="NCBI Taxonomy" id="1693"/>
    <lineage>
        <taxon>Bacteria</taxon>
        <taxon>Bacillati</taxon>
        <taxon>Actinomycetota</taxon>
        <taxon>Actinomycetes</taxon>
        <taxon>Bifidobacteriales</taxon>
        <taxon>Bifidobacteriaceae</taxon>
        <taxon>Bifidobacterium</taxon>
    </lineage>
</organism>
<gene>
    <name evidence="2" type="ORF">BMIN_0432</name>
</gene>
<dbReference type="AlphaFoldDB" id="A0A087BND6"/>
<keyword evidence="1" id="KW-1133">Transmembrane helix</keyword>
<protein>
    <submittedName>
        <fullName evidence="2">Uncharacterized protein</fullName>
    </submittedName>
</protein>
<keyword evidence="3" id="KW-1185">Reference proteome</keyword>
<dbReference type="Proteomes" id="UP000029014">
    <property type="component" value="Unassembled WGS sequence"/>
</dbReference>
<keyword evidence="1" id="KW-0472">Membrane</keyword>
<feature type="transmembrane region" description="Helical" evidence="1">
    <location>
        <begin position="32"/>
        <end position="53"/>
    </location>
</feature>
<feature type="transmembrane region" description="Helical" evidence="1">
    <location>
        <begin position="248"/>
        <end position="268"/>
    </location>
</feature>
<feature type="transmembrane region" description="Helical" evidence="1">
    <location>
        <begin position="134"/>
        <end position="158"/>
    </location>
</feature>
<evidence type="ECO:0000313" key="3">
    <source>
        <dbReference type="Proteomes" id="UP000029014"/>
    </source>
</evidence>
<reference evidence="2 3" key="1">
    <citation type="submission" date="2014-03" db="EMBL/GenBank/DDBJ databases">
        <title>Genomics of Bifidobacteria.</title>
        <authorList>
            <person name="Ventura M."/>
            <person name="Milani C."/>
            <person name="Lugli G.A."/>
        </authorList>
    </citation>
    <scope>NUCLEOTIDE SEQUENCE [LARGE SCALE GENOMIC DNA]</scope>
    <source>
        <strain evidence="2 3">LMG 11592</strain>
    </source>
</reference>
<sequence>MTATMGMDATAKDGASEGTIVVVRSMAVRGDLVSIVPVATAMIVGVATVRAIAAMDRSIATMMAEIGRVRDRIGAKAMAVSIAGVMTVRATVDTAITVPMTTVLAETRNTAIRAPRGVMARDGTGVLPSMTGTIAGVTIAGGSTVVTTGVMIGISTVVTTGMVRGTPVVVTTIVADTVVMSAVAGMAVMIVAAAIMGVVISVVPVVTVMGAPSIGTTTGVTTAGGSTGVTTGMVRGAPVVVTTIAADTAVMIAVADTVVTTGVMIAVADTVVTTGVMIVAAAIMGVVISVVPVVTVMGAPSTG</sequence>